<keyword evidence="2" id="KW-0812">Transmembrane</keyword>
<dbReference type="InterPro" id="IPR011990">
    <property type="entry name" value="TPR-like_helical_dom_sf"/>
</dbReference>
<accession>A0A936F2P4</accession>
<dbReference type="Proteomes" id="UP000709959">
    <property type="component" value="Unassembled WGS sequence"/>
</dbReference>
<feature type="region of interest" description="Disordered" evidence="1">
    <location>
        <begin position="1"/>
        <end position="32"/>
    </location>
</feature>
<evidence type="ECO:0000256" key="2">
    <source>
        <dbReference type="SAM" id="Phobius"/>
    </source>
</evidence>
<dbReference type="SMART" id="SM00671">
    <property type="entry name" value="SEL1"/>
    <property type="match status" value="1"/>
</dbReference>
<organism evidence="3 4">
    <name type="scientific">Candidatus Geothrix odensensis</name>
    <dbReference type="NCBI Taxonomy" id="2954440"/>
    <lineage>
        <taxon>Bacteria</taxon>
        <taxon>Pseudomonadati</taxon>
        <taxon>Acidobacteriota</taxon>
        <taxon>Holophagae</taxon>
        <taxon>Holophagales</taxon>
        <taxon>Holophagaceae</taxon>
        <taxon>Geothrix</taxon>
    </lineage>
</organism>
<reference evidence="3 4" key="1">
    <citation type="submission" date="2020-10" db="EMBL/GenBank/DDBJ databases">
        <title>Connecting structure to function with the recovery of over 1000 high-quality activated sludge metagenome-assembled genomes encoding full-length rRNA genes using long-read sequencing.</title>
        <authorList>
            <person name="Singleton C.M."/>
            <person name="Petriglieri F."/>
            <person name="Kristensen J.M."/>
            <person name="Kirkegaard R.H."/>
            <person name="Michaelsen T.Y."/>
            <person name="Andersen M.H."/>
            <person name="Karst S.M."/>
            <person name="Dueholm M.S."/>
            <person name="Nielsen P.H."/>
            <person name="Albertsen M."/>
        </authorList>
    </citation>
    <scope>NUCLEOTIDE SEQUENCE [LARGE SCALE GENOMIC DNA]</scope>
    <source>
        <strain evidence="3">OdNE_18-Q3-R46-58_MAXAC.008</strain>
    </source>
</reference>
<dbReference type="Gene3D" id="1.25.40.10">
    <property type="entry name" value="Tetratricopeptide repeat domain"/>
    <property type="match status" value="1"/>
</dbReference>
<proteinExistence type="predicted"/>
<keyword evidence="2" id="KW-0472">Membrane</keyword>
<dbReference type="SUPFAM" id="SSF81901">
    <property type="entry name" value="HCP-like"/>
    <property type="match status" value="1"/>
</dbReference>
<protein>
    <submittedName>
        <fullName evidence="3">SEL1-like repeat protein</fullName>
    </submittedName>
</protein>
<keyword evidence="2" id="KW-1133">Transmembrane helix</keyword>
<name>A0A936F2P4_9BACT</name>
<sequence>MDEPPPRLQKVDQPAGAEGQTQGLPLPPTAPRPFDWRWPMALGALVVLGASAFLVFSKGPVPPSARPTAGPGSGTPEPSGMSGSLPRDVQAYLDQAKAGDTHAMRMLGAMYTYGLNVPQDREKGLYWYRKAAERGSDAARIELGKLEAGK</sequence>
<gene>
    <name evidence="3" type="ORF">IPN91_10125</name>
</gene>
<dbReference type="Pfam" id="PF08238">
    <property type="entry name" value="Sel1"/>
    <property type="match status" value="1"/>
</dbReference>
<feature type="region of interest" description="Disordered" evidence="1">
    <location>
        <begin position="59"/>
        <end position="90"/>
    </location>
</feature>
<feature type="transmembrane region" description="Helical" evidence="2">
    <location>
        <begin position="36"/>
        <end position="56"/>
    </location>
</feature>
<evidence type="ECO:0000256" key="1">
    <source>
        <dbReference type="SAM" id="MobiDB-lite"/>
    </source>
</evidence>
<evidence type="ECO:0000313" key="3">
    <source>
        <dbReference type="EMBL" id="MBK8572983.1"/>
    </source>
</evidence>
<dbReference type="EMBL" id="JADKCH010000010">
    <property type="protein sequence ID" value="MBK8572983.1"/>
    <property type="molecule type" value="Genomic_DNA"/>
</dbReference>
<evidence type="ECO:0000313" key="4">
    <source>
        <dbReference type="Proteomes" id="UP000709959"/>
    </source>
</evidence>
<dbReference type="AlphaFoldDB" id="A0A936F2P4"/>
<comment type="caution">
    <text evidence="3">The sequence shown here is derived from an EMBL/GenBank/DDBJ whole genome shotgun (WGS) entry which is preliminary data.</text>
</comment>
<dbReference type="InterPro" id="IPR006597">
    <property type="entry name" value="Sel1-like"/>
</dbReference>